<feature type="signal peptide" evidence="1">
    <location>
        <begin position="1"/>
        <end position="23"/>
    </location>
</feature>
<dbReference type="RefSeq" id="WP_121287656.1">
    <property type="nucleotide sequence ID" value="NZ_RCCK01000015.1"/>
</dbReference>
<dbReference type="InterPro" id="IPR025401">
    <property type="entry name" value="DUF4374"/>
</dbReference>
<gene>
    <name evidence="2" type="ORF">BCL90_4823</name>
    <name evidence="3" type="ORF">E3V97_21870</name>
</gene>
<evidence type="ECO:0000313" key="3">
    <source>
        <dbReference type="EMBL" id="TFB28771.1"/>
    </source>
</evidence>
<reference evidence="2 4" key="1">
    <citation type="submission" date="2018-10" db="EMBL/GenBank/DDBJ databases">
        <title>Genomic Encyclopedia of Archaeal and Bacterial Type Strains, Phase II (KMG-II): from individual species to whole genera.</title>
        <authorList>
            <person name="Goeker M."/>
        </authorList>
    </citation>
    <scope>NUCLEOTIDE SEQUENCE [LARGE SCALE GENOMIC DNA]</scope>
    <source>
        <strain evidence="2 4">DSM 19624</strain>
    </source>
</reference>
<feature type="chain" id="PRO_5044605379" evidence="1">
    <location>
        <begin position="24"/>
        <end position="404"/>
    </location>
</feature>
<dbReference type="OrthoDB" id="738440at2"/>
<dbReference type="EMBL" id="RCCK01000015">
    <property type="protein sequence ID" value="RLJ71996.1"/>
    <property type="molecule type" value="Genomic_DNA"/>
</dbReference>
<dbReference type="EMBL" id="SOPX01000005">
    <property type="protein sequence ID" value="TFB28771.1"/>
    <property type="molecule type" value="Genomic_DNA"/>
</dbReference>
<evidence type="ECO:0000313" key="4">
    <source>
        <dbReference type="Proteomes" id="UP000273898"/>
    </source>
</evidence>
<dbReference type="Proteomes" id="UP000273898">
    <property type="component" value="Unassembled WGS sequence"/>
</dbReference>
<protein>
    <submittedName>
        <fullName evidence="3">DUF4374 domain-containing protein</fullName>
    </submittedName>
    <submittedName>
        <fullName evidence="2">Uncharacterized protein DUF4374</fullName>
    </submittedName>
</protein>
<comment type="caution">
    <text evidence="2">The sequence shown here is derived from an EMBL/GenBank/DDBJ whole genome shotgun (WGS) entry which is preliminary data.</text>
</comment>
<organism evidence="2 4">
    <name type="scientific">Pedobacter alluvionis</name>
    <dbReference type="NCBI Taxonomy" id="475253"/>
    <lineage>
        <taxon>Bacteria</taxon>
        <taxon>Pseudomonadati</taxon>
        <taxon>Bacteroidota</taxon>
        <taxon>Sphingobacteriia</taxon>
        <taxon>Sphingobacteriales</taxon>
        <taxon>Sphingobacteriaceae</taxon>
        <taxon>Pedobacter</taxon>
    </lineage>
</organism>
<sequence>MNRFNFLLLAGLFLGLAMTGCSKDDDNNSPDPEPVGNAKYVLAVTTTAGGATTYLLTTDNLSKGTASTTGNGTETDDYGYIAQNNTLFGQVYGFSNQGPVTAFKLNNQGHIVKGATLNMMTTHAMATVNNDDILFANIPRDINSPTATFTVVNAVNPQIKSSGSVNLKTVANNGELAYFTHLVQIGNKIYAPFMSIKGTTGNTFTSDYLDNSWVAVFSYPSMVLEKVFKDNRTSYIGSYSGMNGLNKIDNGEVYAFSTAITGSTKHSAGLKINTNSQEFDQSYFFDIETASGGHKYARSTYVGGTRFLAEMYTEAGASTGTVKLAILDVAAKTVTWVTNSPIYTPSLFSTPTYVEGDKNTVNIPIKDATGQVAIYQVNGSNATITKGLVVNGAADVYAINKLTY</sequence>
<dbReference type="Proteomes" id="UP000297429">
    <property type="component" value="Unassembled WGS sequence"/>
</dbReference>
<reference evidence="3 5" key="2">
    <citation type="submission" date="2019-03" db="EMBL/GenBank/DDBJ databases">
        <authorList>
            <person name="He R.-H."/>
        </authorList>
    </citation>
    <scope>NUCLEOTIDE SEQUENCE [LARGE SCALE GENOMIC DNA]</scope>
    <source>
        <strain evidence="3 5">DSM 19624</strain>
    </source>
</reference>
<keyword evidence="1" id="KW-0732">Signal</keyword>
<dbReference type="PROSITE" id="PS51257">
    <property type="entry name" value="PROKAR_LIPOPROTEIN"/>
    <property type="match status" value="1"/>
</dbReference>
<evidence type="ECO:0000313" key="5">
    <source>
        <dbReference type="Proteomes" id="UP000297429"/>
    </source>
</evidence>
<evidence type="ECO:0000256" key="1">
    <source>
        <dbReference type="SAM" id="SignalP"/>
    </source>
</evidence>
<accession>A0A497XS92</accession>
<proteinExistence type="predicted"/>
<dbReference type="Pfam" id="PF14298">
    <property type="entry name" value="DUF4374"/>
    <property type="match status" value="1"/>
</dbReference>
<dbReference type="AlphaFoldDB" id="A0A497XS92"/>
<keyword evidence="5" id="KW-1185">Reference proteome</keyword>
<evidence type="ECO:0000313" key="2">
    <source>
        <dbReference type="EMBL" id="RLJ71996.1"/>
    </source>
</evidence>
<name>A0A497XS92_9SPHI</name>